<dbReference type="Proteomes" id="UP000799118">
    <property type="component" value="Unassembled WGS sequence"/>
</dbReference>
<organism evidence="1 2">
    <name type="scientific">Gymnopus androsaceus JB14</name>
    <dbReference type="NCBI Taxonomy" id="1447944"/>
    <lineage>
        <taxon>Eukaryota</taxon>
        <taxon>Fungi</taxon>
        <taxon>Dikarya</taxon>
        <taxon>Basidiomycota</taxon>
        <taxon>Agaricomycotina</taxon>
        <taxon>Agaricomycetes</taxon>
        <taxon>Agaricomycetidae</taxon>
        <taxon>Agaricales</taxon>
        <taxon>Marasmiineae</taxon>
        <taxon>Omphalotaceae</taxon>
        <taxon>Gymnopus</taxon>
    </lineage>
</organism>
<evidence type="ECO:0000313" key="1">
    <source>
        <dbReference type="EMBL" id="KAE9383124.1"/>
    </source>
</evidence>
<feature type="non-terminal residue" evidence="1">
    <location>
        <position position="1"/>
    </location>
</feature>
<accession>A0A6A4GCA6</accession>
<dbReference type="OrthoDB" id="2992610at2759"/>
<dbReference type="EMBL" id="ML770692">
    <property type="protein sequence ID" value="KAE9383124.1"/>
    <property type="molecule type" value="Genomic_DNA"/>
</dbReference>
<dbReference type="AlphaFoldDB" id="A0A6A4GCA6"/>
<keyword evidence="2" id="KW-1185">Reference proteome</keyword>
<protein>
    <submittedName>
        <fullName evidence="1">Uncharacterized protein</fullName>
    </submittedName>
</protein>
<feature type="non-terminal residue" evidence="1">
    <location>
        <position position="88"/>
    </location>
</feature>
<name>A0A6A4GCA6_9AGAR</name>
<evidence type="ECO:0000313" key="2">
    <source>
        <dbReference type="Proteomes" id="UP000799118"/>
    </source>
</evidence>
<proteinExistence type="predicted"/>
<sequence>GTRQIRDSDIGFNDFNVLIEGGRMLNSSLVNALAAQIQADLEAQGESPAFLTTAFCVLSSWLGPLVENAEKEGGVTGSFDLHIQQAVS</sequence>
<gene>
    <name evidence="1" type="ORF">BT96DRAFT_794438</name>
</gene>
<reference evidence="1" key="1">
    <citation type="journal article" date="2019" name="Environ. Microbiol.">
        <title>Fungal ecological strategies reflected in gene transcription - a case study of two litter decomposers.</title>
        <authorList>
            <person name="Barbi F."/>
            <person name="Kohler A."/>
            <person name="Barry K."/>
            <person name="Baskaran P."/>
            <person name="Daum C."/>
            <person name="Fauchery L."/>
            <person name="Ihrmark K."/>
            <person name="Kuo A."/>
            <person name="LaButti K."/>
            <person name="Lipzen A."/>
            <person name="Morin E."/>
            <person name="Grigoriev I.V."/>
            <person name="Henrissat B."/>
            <person name="Lindahl B."/>
            <person name="Martin F."/>
        </authorList>
    </citation>
    <scope>NUCLEOTIDE SEQUENCE</scope>
    <source>
        <strain evidence="1">JB14</strain>
    </source>
</reference>